<feature type="compositionally biased region" description="Basic and acidic residues" evidence="8">
    <location>
        <begin position="9"/>
        <end position="24"/>
    </location>
</feature>
<keyword evidence="5 7" id="KW-0472">Membrane</keyword>
<keyword evidence="4 7" id="KW-1133">Transmembrane helix</keyword>
<feature type="region of interest" description="Disordered" evidence="8">
    <location>
        <begin position="1"/>
        <end position="25"/>
    </location>
</feature>
<evidence type="ECO:0000256" key="2">
    <source>
        <dbReference type="ARBA" id="ARBA00007168"/>
    </source>
</evidence>
<proteinExistence type="inferred from homology"/>
<evidence type="ECO:0000313" key="9">
    <source>
        <dbReference type="EMBL" id="GMI41081.1"/>
    </source>
</evidence>
<evidence type="ECO:0000256" key="6">
    <source>
        <dbReference type="ARBA" id="ARBA00023180"/>
    </source>
</evidence>
<dbReference type="PANTHER" id="PTHR12385:SF14">
    <property type="entry name" value="CHOLINE TRANSPORTER-LIKE 2"/>
    <property type="match status" value="1"/>
</dbReference>
<feature type="transmembrane region" description="Helical" evidence="7">
    <location>
        <begin position="38"/>
        <end position="62"/>
    </location>
</feature>
<evidence type="ECO:0000256" key="7">
    <source>
        <dbReference type="RuleBase" id="RU368066"/>
    </source>
</evidence>
<organism evidence="9 10">
    <name type="scientific">Triparma columacea</name>
    <dbReference type="NCBI Taxonomy" id="722753"/>
    <lineage>
        <taxon>Eukaryota</taxon>
        <taxon>Sar</taxon>
        <taxon>Stramenopiles</taxon>
        <taxon>Ochrophyta</taxon>
        <taxon>Bolidophyceae</taxon>
        <taxon>Parmales</taxon>
        <taxon>Triparmaceae</taxon>
        <taxon>Triparma</taxon>
    </lineage>
</organism>
<comment type="similarity">
    <text evidence="2 7">Belongs to the CTL (choline transporter-like) family.</text>
</comment>
<evidence type="ECO:0000256" key="1">
    <source>
        <dbReference type="ARBA" id="ARBA00004141"/>
    </source>
</evidence>
<feature type="transmembrane region" description="Helical" evidence="7">
    <location>
        <begin position="402"/>
        <end position="425"/>
    </location>
</feature>
<dbReference type="OrthoDB" id="420519at2759"/>
<protein>
    <recommendedName>
        <fullName evidence="7">Choline transporter-like protein</fullName>
    </recommendedName>
</protein>
<sequence>MVYQTEQTNDDKNNPDNEKLKGNADFKGPGANRGCTDILCALLLIAAWFAMTVIGMIVTGAIENDKLKVGDPARLINGMDYTGEICGISDKVNAFGDNIKDLPKAYYLPSGSPICIAECPTADDFTSYLCKYEAAQNIDGQYNEAEAEMAGSGEAVRAMMQMSYVTSMECMPQVKTRDILGYCVPEAALTALTEAASAAMNAKILEECQIDDVNAFPVGNGKYWSLDESPLNCTNPRKGIEISASFLDPASEDGFFDRANADLKSAQWWIIGFGCGVAMVLGFAYLTILKIPGVLTTMVWGLIFAIFGCFVGLGGYMYLTAMDWKGEDPLGDLEDATGVSTGVNITTIGGDHSDAEIQGLTYLGYFFLGVAGLWFIFICCIRKRIVLAVGCVKEACKAVQAMPIITMYPVIQVVGVLIFLVPWIVYMTYLASSGDVQVDCICPSLDSMAEKANQAYAMAAEYAGEEVEEAERNCDEGCFMFKTFAYDGNTKLAGLYMMFIWFWTSQFVIAAGQLVVAMSVATWYFTREKKTVGNGTFISAAKRAMWYHLGTAAFGSLIIAIIKTIRVVISYLQHKFRKSKNPAIKAFLCALQCYMWCVEKCMKFLNKNAYIQTAIFGYSFCKAARKAFFLILRNVLRISAVAIVSSFVLIIGKLFIMTATTLLAYMAMQAQLEDVLNYVWIPTILVCFISYFTAEMFNEVFGMAISTILQCFVADEEMFEVSERFAEGDLAKMIGKTNAAAKKDATIHPEEKYEDKGGGDDADAPDLA</sequence>
<reference evidence="10" key="1">
    <citation type="journal article" date="2023" name="Commun. Biol.">
        <title>Genome analysis of Parmales, the sister group of diatoms, reveals the evolutionary specialization of diatoms from phago-mixotrophs to photoautotrophs.</title>
        <authorList>
            <person name="Ban H."/>
            <person name="Sato S."/>
            <person name="Yoshikawa S."/>
            <person name="Yamada K."/>
            <person name="Nakamura Y."/>
            <person name="Ichinomiya M."/>
            <person name="Sato N."/>
            <person name="Blanc-Mathieu R."/>
            <person name="Endo H."/>
            <person name="Kuwata A."/>
            <person name="Ogata H."/>
        </authorList>
    </citation>
    <scope>NUCLEOTIDE SEQUENCE [LARGE SCALE GENOMIC DNA]</scope>
</reference>
<dbReference type="PANTHER" id="PTHR12385">
    <property type="entry name" value="CHOLINE TRANSPORTER-LIKE (SLC FAMILY 44)"/>
    <property type="match status" value="1"/>
</dbReference>
<gene>
    <name evidence="9" type="ORF">TrCOL_g124</name>
</gene>
<dbReference type="InterPro" id="IPR007603">
    <property type="entry name" value="Choline_transptr-like"/>
</dbReference>
<feature type="region of interest" description="Disordered" evidence="8">
    <location>
        <begin position="742"/>
        <end position="768"/>
    </location>
</feature>
<evidence type="ECO:0000256" key="4">
    <source>
        <dbReference type="ARBA" id="ARBA00022989"/>
    </source>
</evidence>
<accession>A0A9W7GCC5</accession>
<feature type="transmembrane region" description="Helical" evidence="7">
    <location>
        <begin position="298"/>
        <end position="319"/>
    </location>
</feature>
<evidence type="ECO:0000256" key="8">
    <source>
        <dbReference type="SAM" id="MobiDB-lite"/>
    </source>
</evidence>
<feature type="compositionally biased region" description="Basic and acidic residues" evidence="8">
    <location>
        <begin position="742"/>
        <end position="759"/>
    </location>
</feature>
<dbReference type="GO" id="GO:0005886">
    <property type="term" value="C:plasma membrane"/>
    <property type="evidence" value="ECO:0007669"/>
    <property type="project" value="UniProtKB-SubCell"/>
</dbReference>
<evidence type="ECO:0000256" key="5">
    <source>
        <dbReference type="ARBA" id="ARBA00023136"/>
    </source>
</evidence>
<dbReference type="Proteomes" id="UP001165065">
    <property type="component" value="Unassembled WGS sequence"/>
</dbReference>
<name>A0A9W7GCC5_9STRA</name>
<comment type="subcellular location">
    <subcellularLocation>
        <location evidence="7">Cell membrane</location>
        <topology evidence="7">Multi-pass membrane protein</topology>
    </subcellularLocation>
    <subcellularLocation>
        <location evidence="1">Membrane</location>
        <topology evidence="1">Multi-pass membrane protein</topology>
    </subcellularLocation>
</comment>
<dbReference type="GO" id="GO:0022857">
    <property type="term" value="F:transmembrane transporter activity"/>
    <property type="evidence" value="ECO:0007669"/>
    <property type="project" value="UniProtKB-UniRule"/>
</dbReference>
<dbReference type="EMBL" id="BRYA01001269">
    <property type="protein sequence ID" value="GMI41081.1"/>
    <property type="molecule type" value="Genomic_DNA"/>
</dbReference>
<feature type="transmembrane region" description="Helical" evidence="7">
    <location>
        <begin position="635"/>
        <end position="656"/>
    </location>
</feature>
<evidence type="ECO:0000313" key="10">
    <source>
        <dbReference type="Proteomes" id="UP001165065"/>
    </source>
</evidence>
<evidence type="ECO:0000256" key="3">
    <source>
        <dbReference type="ARBA" id="ARBA00022692"/>
    </source>
</evidence>
<dbReference type="AlphaFoldDB" id="A0A9W7GCC5"/>
<feature type="transmembrane region" description="Helical" evidence="7">
    <location>
        <begin position="362"/>
        <end position="381"/>
    </location>
</feature>
<comment type="caution">
    <text evidence="9">The sequence shown here is derived from an EMBL/GenBank/DDBJ whole genome shotgun (WGS) entry which is preliminary data.</text>
</comment>
<comment type="function">
    <text evidence="7">Choline transporter.</text>
</comment>
<feature type="transmembrane region" description="Helical" evidence="7">
    <location>
        <begin position="268"/>
        <end position="286"/>
    </location>
</feature>
<feature type="transmembrane region" description="Helical" evidence="7">
    <location>
        <begin position="676"/>
        <end position="694"/>
    </location>
</feature>
<dbReference type="Pfam" id="PF04515">
    <property type="entry name" value="Choline_transpo"/>
    <property type="match status" value="1"/>
</dbReference>
<keyword evidence="3 7" id="KW-0812">Transmembrane</keyword>
<keyword evidence="10" id="KW-1185">Reference proteome</keyword>
<feature type="transmembrane region" description="Helical" evidence="7">
    <location>
        <begin position="546"/>
        <end position="569"/>
    </location>
</feature>
<keyword evidence="6" id="KW-0325">Glycoprotein</keyword>
<feature type="transmembrane region" description="Helical" evidence="7">
    <location>
        <begin position="500"/>
        <end position="525"/>
    </location>
</feature>